<gene>
    <name evidence="1" type="ORF">D0Z07_0723</name>
</gene>
<protein>
    <recommendedName>
        <fullName evidence="3">NAD(P)-binding protein</fullName>
    </recommendedName>
</protein>
<name>A0A9P6VSY6_9HELO</name>
<dbReference type="InterPro" id="IPR002347">
    <property type="entry name" value="SDR_fam"/>
</dbReference>
<dbReference type="Pfam" id="PF00106">
    <property type="entry name" value="adh_short"/>
    <property type="match status" value="1"/>
</dbReference>
<dbReference type="PRINTS" id="PR00081">
    <property type="entry name" value="GDHRDH"/>
</dbReference>
<dbReference type="InterPro" id="IPR036291">
    <property type="entry name" value="NAD(P)-bd_dom_sf"/>
</dbReference>
<evidence type="ECO:0000313" key="1">
    <source>
        <dbReference type="EMBL" id="KAG0653035.1"/>
    </source>
</evidence>
<dbReference type="OrthoDB" id="7289984at2759"/>
<dbReference type="PANTHER" id="PTHR45458:SF3">
    <property type="entry name" value="CHAIN DEHYDROGENASE (ATSC), PUTATIVE-RELATED"/>
    <property type="match status" value="1"/>
</dbReference>
<keyword evidence="2" id="KW-1185">Reference proteome</keyword>
<accession>A0A9P6VSY6</accession>
<dbReference type="Proteomes" id="UP000785200">
    <property type="component" value="Unassembled WGS sequence"/>
</dbReference>
<dbReference type="PANTHER" id="PTHR45458">
    <property type="entry name" value="SHORT-CHAIN DEHYDROGENASE/REDUCTASE SDR"/>
    <property type="match status" value="1"/>
</dbReference>
<dbReference type="SUPFAM" id="SSF51735">
    <property type="entry name" value="NAD(P)-binding Rossmann-fold domains"/>
    <property type="match status" value="1"/>
</dbReference>
<proteinExistence type="predicted"/>
<evidence type="ECO:0008006" key="3">
    <source>
        <dbReference type="Google" id="ProtNLM"/>
    </source>
</evidence>
<comment type="caution">
    <text evidence="1">The sequence shown here is derived from an EMBL/GenBank/DDBJ whole genome shotgun (WGS) entry which is preliminary data.</text>
</comment>
<dbReference type="AlphaFoldDB" id="A0A9P6VSY6"/>
<sequence>MSSYLIVGASRGLGYAWLQFLSKNPANTVVGLARTPAAVEEQLAKDGITNIQMIPGDMSSHASMAKAAELATPLLPSGLDHLIVNGAYMSQDNAFLAPSDFSSASKAQELRDEMYASLNTNVLGVVFPINAFLPLVLKGAVKKVIVISTGMADPELSMPADGSDGVATAVVYSAMKAALNIIVAKYAMELRAKGVKTLALCPGVVLTSATPPSEKNMAGYQKLFTIFSNKYPHFKGPASPFESIEKQLKVIDNLTFEDSGKFLSHKSTKEWL</sequence>
<evidence type="ECO:0000313" key="2">
    <source>
        <dbReference type="Proteomes" id="UP000785200"/>
    </source>
</evidence>
<reference evidence="1" key="1">
    <citation type="submission" date="2019-07" db="EMBL/GenBank/DDBJ databases">
        <title>Hyphodiscus hymeniophilus genome sequencing and assembly.</title>
        <authorList>
            <person name="Kramer G."/>
            <person name="Nodwell J."/>
        </authorList>
    </citation>
    <scope>NUCLEOTIDE SEQUENCE</scope>
    <source>
        <strain evidence="1">ATCC 34498</strain>
    </source>
</reference>
<dbReference type="InterPro" id="IPR052184">
    <property type="entry name" value="SDR_enzymes"/>
</dbReference>
<dbReference type="GO" id="GO:0016616">
    <property type="term" value="F:oxidoreductase activity, acting on the CH-OH group of donors, NAD or NADP as acceptor"/>
    <property type="evidence" value="ECO:0007669"/>
    <property type="project" value="TreeGrafter"/>
</dbReference>
<dbReference type="EMBL" id="VNKQ01000002">
    <property type="protein sequence ID" value="KAG0653035.1"/>
    <property type="molecule type" value="Genomic_DNA"/>
</dbReference>
<organism evidence="1 2">
    <name type="scientific">Hyphodiscus hymeniophilus</name>
    <dbReference type="NCBI Taxonomy" id="353542"/>
    <lineage>
        <taxon>Eukaryota</taxon>
        <taxon>Fungi</taxon>
        <taxon>Dikarya</taxon>
        <taxon>Ascomycota</taxon>
        <taxon>Pezizomycotina</taxon>
        <taxon>Leotiomycetes</taxon>
        <taxon>Helotiales</taxon>
        <taxon>Hyphodiscaceae</taxon>
        <taxon>Hyphodiscus</taxon>
    </lineage>
</organism>
<dbReference type="Gene3D" id="3.40.50.720">
    <property type="entry name" value="NAD(P)-binding Rossmann-like Domain"/>
    <property type="match status" value="1"/>
</dbReference>